<name>A0A150XAU2_9BACT</name>
<dbReference type="AlphaFoldDB" id="A0A150XAU2"/>
<evidence type="ECO:0000256" key="2">
    <source>
        <dbReference type="ARBA" id="ARBA00023125"/>
    </source>
</evidence>
<evidence type="ECO:0000313" key="6">
    <source>
        <dbReference type="EMBL" id="KYG75792.1"/>
    </source>
</evidence>
<dbReference type="Pfam" id="PF00440">
    <property type="entry name" value="TetR_N"/>
    <property type="match status" value="1"/>
</dbReference>
<keyword evidence="7" id="KW-1185">Reference proteome</keyword>
<dbReference type="PANTHER" id="PTHR47506:SF3">
    <property type="entry name" value="HTH-TYPE TRANSCRIPTIONAL REGULATOR LMRA"/>
    <property type="match status" value="1"/>
</dbReference>
<organism evidence="6 7">
    <name type="scientific">Roseivirga spongicola</name>
    <dbReference type="NCBI Taxonomy" id="333140"/>
    <lineage>
        <taxon>Bacteria</taxon>
        <taxon>Pseudomonadati</taxon>
        <taxon>Bacteroidota</taxon>
        <taxon>Cytophagia</taxon>
        <taxon>Cytophagales</taxon>
        <taxon>Roseivirgaceae</taxon>
        <taxon>Roseivirga</taxon>
    </lineage>
</organism>
<dbReference type="PRINTS" id="PR00455">
    <property type="entry name" value="HTHTETR"/>
</dbReference>
<dbReference type="OrthoDB" id="9798857at2"/>
<dbReference type="InterPro" id="IPR036271">
    <property type="entry name" value="Tet_transcr_reg_TetR-rel_C_sf"/>
</dbReference>
<protein>
    <recommendedName>
        <fullName evidence="5">HTH tetR-type domain-containing protein</fullName>
    </recommendedName>
</protein>
<dbReference type="Pfam" id="PF16925">
    <property type="entry name" value="TetR_C_13"/>
    <property type="match status" value="1"/>
</dbReference>
<dbReference type="RefSeq" id="WP_068219681.1">
    <property type="nucleotide sequence ID" value="NZ_CP139724.1"/>
</dbReference>
<evidence type="ECO:0000256" key="3">
    <source>
        <dbReference type="ARBA" id="ARBA00023163"/>
    </source>
</evidence>
<proteinExistence type="predicted"/>
<evidence type="ECO:0000259" key="5">
    <source>
        <dbReference type="PROSITE" id="PS50977"/>
    </source>
</evidence>
<evidence type="ECO:0000313" key="7">
    <source>
        <dbReference type="Proteomes" id="UP000075606"/>
    </source>
</evidence>
<comment type="caution">
    <text evidence="6">The sequence shown here is derived from an EMBL/GenBank/DDBJ whole genome shotgun (WGS) entry which is preliminary data.</text>
</comment>
<keyword evidence="2 4" id="KW-0238">DNA-binding</keyword>
<dbReference type="InterPro" id="IPR001647">
    <property type="entry name" value="HTH_TetR"/>
</dbReference>
<dbReference type="STRING" id="333140.AWW68_08130"/>
<dbReference type="Gene3D" id="1.10.357.10">
    <property type="entry name" value="Tetracycline Repressor, domain 2"/>
    <property type="match status" value="1"/>
</dbReference>
<dbReference type="PANTHER" id="PTHR47506">
    <property type="entry name" value="TRANSCRIPTIONAL REGULATORY PROTEIN"/>
    <property type="match status" value="1"/>
</dbReference>
<evidence type="ECO:0000256" key="1">
    <source>
        <dbReference type="ARBA" id="ARBA00023015"/>
    </source>
</evidence>
<feature type="domain" description="HTH tetR-type" evidence="5">
    <location>
        <begin position="5"/>
        <end position="65"/>
    </location>
</feature>
<keyword evidence="1" id="KW-0805">Transcription regulation</keyword>
<dbReference type="SUPFAM" id="SSF46689">
    <property type="entry name" value="Homeodomain-like"/>
    <property type="match status" value="1"/>
</dbReference>
<dbReference type="GO" id="GO:0003677">
    <property type="term" value="F:DNA binding"/>
    <property type="evidence" value="ECO:0007669"/>
    <property type="project" value="UniProtKB-UniRule"/>
</dbReference>
<dbReference type="InterPro" id="IPR009057">
    <property type="entry name" value="Homeodomain-like_sf"/>
</dbReference>
<dbReference type="PROSITE" id="PS50977">
    <property type="entry name" value="HTH_TETR_2"/>
    <property type="match status" value="1"/>
</dbReference>
<reference evidence="6 7" key="1">
    <citation type="submission" date="2016-01" db="EMBL/GenBank/DDBJ databases">
        <title>Genome sequencing of Roseivirga spongicola UST030701-084.</title>
        <authorList>
            <person name="Selvaratnam C."/>
            <person name="Thevarajoo S."/>
            <person name="Goh K.M."/>
            <person name="Ee R."/>
            <person name="Chan K.-G."/>
            <person name="Chong C.S."/>
        </authorList>
    </citation>
    <scope>NUCLEOTIDE SEQUENCE [LARGE SCALE GENOMIC DNA]</scope>
    <source>
        <strain evidence="6 7">UST030701-084</strain>
    </source>
</reference>
<dbReference type="Proteomes" id="UP000075606">
    <property type="component" value="Unassembled WGS sequence"/>
</dbReference>
<feature type="DNA-binding region" description="H-T-H motif" evidence="4">
    <location>
        <begin position="28"/>
        <end position="47"/>
    </location>
</feature>
<dbReference type="InterPro" id="IPR011075">
    <property type="entry name" value="TetR_C"/>
</dbReference>
<keyword evidence="3" id="KW-0804">Transcription</keyword>
<evidence type="ECO:0000256" key="4">
    <source>
        <dbReference type="PROSITE-ProRule" id="PRU00335"/>
    </source>
</evidence>
<accession>A0A150XAU2</accession>
<dbReference type="EMBL" id="LRPC01000012">
    <property type="protein sequence ID" value="KYG75792.1"/>
    <property type="molecule type" value="Genomic_DNA"/>
</dbReference>
<sequence>MTKAERTRQFIVESVAPIFNKKGAYGTSLSDITEATGLTKGAIYGNFKDKDNLAVACFEHNLKFFQKGLFKALTTTDNSWNKLERFFNFYEEGFEQVYENGGCALMNSSVEADDGYPLLKERVSVTFTNWKKELAAVITEGQMSGEFKAEVHASEMANLIIAGIEGSILIAKSTQNKNSFGTTLNYLKSIIEKQLKQ</sequence>
<gene>
    <name evidence="6" type="ORF">AWW68_08130</name>
</gene>
<dbReference type="SUPFAM" id="SSF48498">
    <property type="entry name" value="Tetracyclin repressor-like, C-terminal domain"/>
    <property type="match status" value="1"/>
</dbReference>